<dbReference type="PROSITE" id="PS00061">
    <property type="entry name" value="ADH_SHORT"/>
    <property type="match status" value="1"/>
</dbReference>
<dbReference type="SUPFAM" id="SSF51735">
    <property type="entry name" value="NAD(P)-binding Rossmann-fold domains"/>
    <property type="match status" value="1"/>
</dbReference>
<dbReference type="GO" id="GO:0016020">
    <property type="term" value="C:membrane"/>
    <property type="evidence" value="ECO:0007669"/>
    <property type="project" value="TreeGrafter"/>
</dbReference>
<comment type="similarity">
    <text evidence="1 3">Belongs to the short-chain dehydrogenases/reductases (SDR) family.</text>
</comment>
<dbReference type="STRING" id="386301.SAMN05216282_10740"/>
<dbReference type="EMBL" id="FNFU01000007">
    <property type="protein sequence ID" value="SDK50447.1"/>
    <property type="molecule type" value="Genomic_DNA"/>
</dbReference>
<feature type="domain" description="Ketoreductase" evidence="5">
    <location>
        <begin position="3"/>
        <end position="176"/>
    </location>
</feature>
<dbReference type="PRINTS" id="PR00080">
    <property type="entry name" value="SDRFAMILY"/>
</dbReference>
<dbReference type="Gene3D" id="3.40.50.720">
    <property type="entry name" value="NAD(P)-binding Rossmann-like Domain"/>
    <property type="match status" value="1"/>
</dbReference>
<evidence type="ECO:0000313" key="7">
    <source>
        <dbReference type="Proteomes" id="UP000198701"/>
    </source>
</evidence>
<dbReference type="RefSeq" id="WP_166784463.1">
    <property type="nucleotide sequence ID" value="NZ_FNFU01000007.1"/>
</dbReference>
<name>A0A1G9CFL7_9MICO</name>
<dbReference type="PRINTS" id="PR00081">
    <property type="entry name" value="GDHRDH"/>
</dbReference>
<dbReference type="Proteomes" id="UP000198701">
    <property type="component" value="Unassembled WGS sequence"/>
</dbReference>
<evidence type="ECO:0000256" key="4">
    <source>
        <dbReference type="SAM" id="MobiDB-lite"/>
    </source>
</evidence>
<keyword evidence="7" id="KW-1185">Reference proteome</keyword>
<evidence type="ECO:0000259" key="5">
    <source>
        <dbReference type="SMART" id="SM00822"/>
    </source>
</evidence>
<dbReference type="InterPro" id="IPR036291">
    <property type="entry name" value="NAD(P)-bd_dom_sf"/>
</dbReference>
<protein>
    <submittedName>
        <fullName evidence="6">Short-chain dehydrogenase</fullName>
    </submittedName>
</protein>
<proteinExistence type="inferred from homology"/>
<dbReference type="InterPro" id="IPR057326">
    <property type="entry name" value="KR_dom"/>
</dbReference>
<sequence>MQGVTVITGAAGGIGRAMMLRFSEAGHTVVGLDLPEACPPDDPSYRVCDITDEAQVNAVFEGIVARYGRIDVLVNNAGLSAVGALLDHDVSVYRRVMEVNYIGALICTRAALPALNRTRGRIVVTSSVTGFAPTVGRPAYVAAKHAVTGLFTALRYELAASGVTVTMVHPTFVTGGMGQASGTDLSVRTTTGSEISQDDVARAAVRAVRRRRDLVLVGRTAKLAWWGHRISPRGFGYLMNRALMNRAPKNRTPKNRAVTDRTLHGETS</sequence>
<feature type="compositionally biased region" description="Basic and acidic residues" evidence="4">
    <location>
        <begin position="257"/>
        <end position="268"/>
    </location>
</feature>
<keyword evidence="2" id="KW-0560">Oxidoreductase</keyword>
<dbReference type="PANTHER" id="PTHR44196:SF1">
    <property type="entry name" value="DEHYDROGENASE_REDUCTASE SDR FAMILY MEMBER 7B"/>
    <property type="match status" value="1"/>
</dbReference>
<dbReference type="InterPro" id="IPR002347">
    <property type="entry name" value="SDR_fam"/>
</dbReference>
<dbReference type="GO" id="GO:0016491">
    <property type="term" value="F:oxidoreductase activity"/>
    <property type="evidence" value="ECO:0007669"/>
    <property type="project" value="UniProtKB-KW"/>
</dbReference>
<dbReference type="InterPro" id="IPR020904">
    <property type="entry name" value="Sc_DH/Rdtase_CS"/>
</dbReference>
<gene>
    <name evidence="6" type="ORF">SAMN05216282_10740</name>
</gene>
<dbReference type="Pfam" id="PF00106">
    <property type="entry name" value="adh_short"/>
    <property type="match status" value="1"/>
</dbReference>
<evidence type="ECO:0000313" key="6">
    <source>
        <dbReference type="EMBL" id="SDK50447.1"/>
    </source>
</evidence>
<dbReference type="AlphaFoldDB" id="A0A1G9CFL7"/>
<dbReference type="SMART" id="SM00822">
    <property type="entry name" value="PKS_KR"/>
    <property type="match status" value="1"/>
</dbReference>
<dbReference type="PANTHER" id="PTHR44196">
    <property type="entry name" value="DEHYDROGENASE/REDUCTASE SDR FAMILY MEMBER 7B"/>
    <property type="match status" value="1"/>
</dbReference>
<organism evidence="6 7">
    <name type="scientific">Cryobacterium psychrotolerans</name>
    <dbReference type="NCBI Taxonomy" id="386301"/>
    <lineage>
        <taxon>Bacteria</taxon>
        <taxon>Bacillati</taxon>
        <taxon>Actinomycetota</taxon>
        <taxon>Actinomycetes</taxon>
        <taxon>Micrococcales</taxon>
        <taxon>Microbacteriaceae</taxon>
        <taxon>Cryobacterium</taxon>
    </lineage>
</organism>
<evidence type="ECO:0000256" key="2">
    <source>
        <dbReference type="ARBA" id="ARBA00023002"/>
    </source>
</evidence>
<dbReference type="CDD" id="cd05233">
    <property type="entry name" value="SDR_c"/>
    <property type="match status" value="1"/>
</dbReference>
<feature type="region of interest" description="Disordered" evidence="4">
    <location>
        <begin position="246"/>
        <end position="268"/>
    </location>
</feature>
<evidence type="ECO:0000256" key="1">
    <source>
        <dbReference type="ARBA" id="ARBA00006484"/>
    </source>
</evidence>
<accession>A0A1G9CFL7</accession>
<reference evidence="6 7" key="1">
    <citation type="submission" date="2016-10" db="EMBL/GenBank/DDBJ databases">
        <authorList>
            <person name="de Groot N.N."/>
        </authorList>
    </citation>
    <scope>NUCLEOTIDE SEQUENCE [LARGE SCALE GENOMIC DNA]</scope>
    <source>
        <strain evidence="6 7">CGMCC 1.5382</strain>
    </source>
</reference>
<evidence type="ECO:0000256" key="3">
    <source>
        <dbReference type="RuleBase" id="RU000363"/>
    </source>
</evidence>